<dbReference type="SUPFAM" id="SSF52821">
    <property type="entry name" value="Rhodanese/Cell cycle control phosphatase"/>
    <property type="match status" value="2"/>
</dbReference>
<dbReference type="SMART" id="SM00450">
    <property type="entry name" value="RHOD"/>
    <property type="match status" value="2"/>
</dbReference>
<proteinExistence type="predicted"/>
<dbReference type="Gene3D" id="3.40.250.10">
    <property type="entry name" value="Rhodanese-like domain"/>
    <property type="match status" value="2"/>
</dbReference>
<accession>A0ABY6HSD1</accession>
<dbReference type="InterPro" id="IPR004099">
    <property type="entry name" value="Pyr_nucl-diS_OxRdtase_dimer"/>
</dbReference>
<dbReference type="InterPro" id="IPR036188">
    <property type="entry name" value="FAD/NAD-bd_sf"/>
</dbReference>
<dbReference type="EMBL" id="CP104013">
    <property type="protein sequence ID" value="UYP45374.1"/>
    <property type="molecule type" value="Genomic_DNA"/>
</dbReference>
<dbReference type="InterPro" id="IPR023753">
    <property type="entry name" value="FAD/NAD-binding_dom"/>
</dbReference>
<dbReference type="CDD" id="cd00158">
    <property type="entry name" value="RHOD"/>
    <property type="match status" value="1"/>
</dbReference>
<keyword evidence="1" id="KW-0285">Flavoprotein</keyword>
<dbReference type="PANTHER" id="PTHR43031:SF1">
    <property type="entry name" value="PYRIDINE NUCLEOTIDE-DISULPHIDE OXIDOREDUCTASE"/>
    <property type="match status" value="1"/>
</dbReference>
<dbReference type="InterPro" id="IPR036873">
    <property type="entry name" value="Rhodanese-like_dom_sf"/>
</dbReference>
<name>A0ABY6HSD1_9ARCH</name>
<dbReference type="InterPro" id="IPR001763">
    <property type="entry name" value="Rhodanese-like_dom"/>
</dbReference>
<dbReference type="InterPro" id="IPR036868">
    <property type="entry name" value="TusA-like_sf"/>
</dbReference>
<gene>
    <name evidence="4" type="ORF">NEF87_001659</name>
</gene>
<feature type="domain" description="Rhodanese" evidence="3">
    <location>
        <begin position="703"/>
        <end position="789"/>
    </location>
</feature>
<evidence type="ECO:0000256" key="2">
    <source>
        <dbReference type="ARBA" id="ARBA00022827"/>
    </source>
</evidence>
<protein>
    <submittedName>
        <fullName evidence="4">Coenzyme A disulfide reductase</fullName>
        <ecNumber evidence="4">1.8.1.14</ecNumber>
    </submittedName>
</protein>
<dbReference type="InterPro" id="IPR016156">
    <property type="entry name" value="FAD/NAD-linked_Rdtase_dimer_sf"/>
</dbReference>
<dbReference type="Gene3D" id="3.50.50.60">
    <property type="entry name" value="FAD/NAD(P)-binding domain"/>
    <property type="match status" value="2"/>
</dbReference>
<dbReference type="PROSITE" id="PS50206">
    <property type="entry name" value="RHODANESE_3"/>
    <property type="match status" value="2"/>
</dbReference>
<dbReference type="PANTHER" id="PTHR43031">
    <property type="entry name" value="FAD-DEPENDENT OXIDOREDUCTASE"/>
    <property type="match status" value="1"/>
</dbReference>
<dbReference type="PRINTS" id="PR00368">
    <property type="entry name" value="FADPNR"/>
</dbReference>
<dbReference type="Proteomes" id="UP001208689">
    <property type="component" value="Chromosome"/>
</dbReference>
<keyword evidence="2" id="KW-0274">FAD</keyword>
<dbReference type="PRINTS" id="PR00411">
    <property type="entry name" value="PNDRDTASEI"/>
</dbReference>
<dbReference type="Pfam" id="PF00581">
    <property type="entry name" value="Rhodanese"/>
    <property type="match status" value="2"/>
</dbReference>
<dbReference type="InterPro" id="IPR050229">
    <property type="entry name" value="GlpE_sulfurtransferase"/>
</dbReference>
<evidence type="ECO:0000259" key="3">
    <source>
        <dbReference type="PROSITE" id="PS50206"/>
    </source>
</evidence>
<evidence type="ECO:0000313" key="4">
    <source>
        <dbReference type="EMBL" id="UYP45374.1"/>
    </source>
</evidence>
<dbReference type="Pfam" id="PF02852">
    <property type="entry name" value="Pyr_redox_dim"/>
    <property type="match status" value="1"/>
</dbReference>
<dbReference type="EC" id="1.8.1.14" evidence="4"/>
<dbReference type="SUPFAM" id="SSF64307">
    <property type="entry name" value="SirA-like"/>
    <property type="match status" value="1"/>
</dbReference>
<keyword evidence="5" id="KW-1185">Reference proteome</keyword>
<dbReference type="SUPFAM" id="SSF55424">
    <property type="entry name" value="FAD/NAD-linked reductases, dimerisation (C-terminal) domain"/>
    <property type="match status" value="1"/>
</dbReference>
<sequence length="792" mass="87818">MSIKNVVIVGGVAGGASTAARLRRLSEDVNIIMLERGPYVSFANCGLPYYVGNVIKERDALELMTPELFNERFNFDVRVKHEVISINREEKTVTVKKLENDDEYVLSYDVLVLSPGAKPIVPPIPGLNEVPHFVIRDIPDVEKITKFIEYNKVNHSTVIGGGYIGIEIAENLRERGFDVEIVEMAPQILMPFDFEMAQIAHQEMGFNGVKLHLNERAVGFTKPGEKTIVKLESGDSIETDLLIMAVGVMPDTSLARNAGLDLSARGHIVVDHTMHTSDPNIFAVGDAIQVHNMVLDEPWAVPLAGIANRQGRVAADNIAGVETHCEGVLGTSVLKIFGMIAAATGMNERTLKTKSISYEKIYAHPNNHAGYYPGASSISLKLLFEIPTGRILGVQAIGGSGTEKRIDVIATAMKFGGTVFDLERLELSYAPPFGSAKDPVNMLGFIGSNILRRTMKIWHWHDVDQIREQGGVFLDVRTKEEFDIAHFEGALNISDLELRKKIDLIPRDKPIYINCQVGFRGYLAYRTLIQLGFSEVYNLTGGYKTFEYAQMRPEEFAPMAVDPRVKILEQRLGRPGDDISGQKELKVVNACGLSCPGPLNSMIVGLKDLPEEQFLQVQATDPSFASTIKTYVELNDGIDLISLKKKGDILLATVFKKKAYVDATPTISESEETKKKDKSIRPVGLPILSEITAEDLYAELHSDNPPPIIIDTREKSEWNQGHLKEATLIPLGKLQGEMKKLEQYKQQEIITICHSGSRSYMAGRLLQRAGFEYIRSVQGGMIAWVRAGYKYV</sequence>
<evidence type="ECO:0000256" key="1">
    <source>
        <dbReference type="ARBA" id="ARBA00022630"/>
    </source>
</evidence>
<dbReference type="Gene3D" id="3.30.110.40">
    <property type="entry name" value="TusA-like domain"/>
    <property type="match status" value="1"/>
</dbReference>
<dbReference type="SUPFAM" id="SSF51905">
    <property type="entry name" value="FAD/NAD(P)-binding domain"/>
    <property type="match status" value="1"/>
</dbReference>
<keyword evidence="4" id="KW-0560">Oxidoreductase</keyword>
<feature type="domain" description="Rhodanese" evidence="3">
    <location>
        <begin position="467"/>
        <end position="555"/>
    </location>
</feature>
<organism evidence="4 5">
    <name type="scientific">Candidatus Lokiarchaeum ossiferum</name>
    <dbReference type="NCBI Taxonomy" id="2951803"/>
    <lineage>
        <taxon>Archaea</taxon>
        <taxon>Promethearchaeati</taxon>
        <taxon>Promethearchaeota</taxon>
        <taxon>Promethearchaeia</taxon>
        <taxon>Promethearchaeales</taxon>
        <taxon>Promethearchaeaceae</taxon>
        <taxon>Candidatus Lokiarchaeum</taxon>
    </lineage>
</organism>
<dbReference type="GO" id="GO:0050451">
    <property type="term" value="F:CoA-disulfide reductase (NADPH) activity"/>
    <property type="evidence" value="ECO:0007669"/>
    <property type="project" value="UniProtKB-EC"/>
</dbReference>
<reference evidence="4" key="1">
    <citation type="submission" date="2022-09" db="EMBL/GenBank/DDBJ databases">
        <title>Actin cytoskeleton and complex cell architecture in an #Asgard archaeon.</title>
        <authorList>
            <person name="Ponce Toledo R.I."/>
            <person name="Schleper C."/>
            <person name="Rodrigues Oliveira T."/>
            <person name="Wollweber F."/>
            <person name="Xu J."/>
            <person name="Rittmann S."/>
            <person name="Klingl A."/>
            <person name="Pilhofer M."/>
        </authorList>
    </citation>
    <scope>NUCLEOTIDE SEQUENCE</scope>
    <source>
        <strain evidence="4">B-35</strain>
    </source>
</reference>
<evidence type="ECO:0000313" key="5">
    <source>
        <dbReference type="Proteomes" id="UP001208689"/>
    </source>
</evidence>
<dbReference type="Pfam" id="PF07992">
    <property type="entry name" value="Pyr_redox_2"/>
    <property type="match status" value="1"/>
</dbReference>